<dbReference type="PROSITE" id="PS01108">
    <property type="entry name" value="RIBOSOMAL_L24"/>
    <property type="match status" value="1"/>
</dbReference>
<dbReference type="InterPro" id="IPR014722">
    <property type="entry name" value="Rib_uL2_dom2"/>
</dbReference>
<dbReference type="EMBL" id="MHQD01000031">
    <property type="protein sequence ID" value="OGZ95541.1"/>
    <property type="molecule type" value="Genomic_DNA"/>
</dbReference>
<dbReference type="NCBIfam" id="TIGR01079">
    <property type="entry name" value="rplX_bact"/>
    <property type="match status" value="1"/>
</dbReference>
<evidence type="ECO:0000256" key="5">
    <source>
        <dbReference type="HAMAP-Rule" id="MF_01326"/>
    </source>
</evidence>
<dbReference type="CDD" id="cd06089">
    <property type="entry name" value="KOW_RPL26"/>
    <property type="match status" value="1"/>
</dbReference>
<evidence type="ECO:0000256" key="1">
    <source>
        <dbReference type="ARBA" id="ARBA00010618"/>
    </source>
</evidence>
<evidence type="ECO:0000256" key="6">
    <source>
        <dbReference type="RuleBase" id="RU003477"/>
    </source>
</evidence>
<evidence type="ECO:0000259" key="7">
    <source>
        <dbReference type="SMART" id="SM00739"/>
    </source>
</evidence>
<evidence type="ECO:0000313" key="8">
    <source>
        <dbReference type="EMBL" id="OGZ95541.1"/>
    </source>
</evidence>
<keyword evidence="5" id="KW-0699">rRNA-binding</keyword>
<dbReference type="Gene3D" id="2.30.30.30">
    <property type="match status" value="1"/>
</dbReference>
<keyword evidence="2 5" id="KW-0689">Ribosomal protein</keyword>
<dbReference type="HAMAP" id="MF_01326_B">
    <property type="entry name" value="Ribosomal_uL24_B"/>
    <property type="match status" value="1"/>
</dbReference>
<dbReference type="InterPro" id="IPR057264">
    <property type="entry name" value="Ribosomal_uL24_C"/>
</dbReference>
<dbReference type="InterPro" id="IPR003256">
    <property type="entry name" value="Ribosomal_uL24"/>
</dbReference>
<dbReference type="GO" id="GO:0006412">
    <property type="term" value="P:translation"/>
    <property type="evidence" value="ECO:0007669"/>
    <property type="project" value="UniProtKB-UniRule"/>
</dbReference>
<dbReference type="SMART" id="SM00739">
    <property type="entry name" value="KOW"/>
    <property type="match status" value="1"/>
</dbReference>
<dbReference type="InterPro" id="IPR005825">
    <property type="entry name" value="Ribosomal_uL24_CS"/>
</dbReference>
<gene>
    <name evidence="5" type="primary">rplX</name>
    <name evidence="8" type="ORF">A2847_01110</name>
</gene>
<dbReference type="GO" id="GO:1990904">
    <property type="term" value="C:ribonucleoprotein complex"/>
    <property type="evidence" value="ECO:0007669"/>
    <property type="project" value="UniProtKB-KW"/>
</dbReference>
<dbReference type="InterPro" id="IPR041988">
    <property type="entry name" value="Ribosomal_uL24_KOW"/>
</dbReference>
<dbReference type="InterPro" id="IPR008991">
    <property type="entry name" value="Translation_prot_SH3-like_sf"/>
</dbReference>
<evidence type="ECO:0000256" key="3">
    <source>
        <dbReference type="ARBA" id="ARBA00023274"/>
    </source>
</evidence>
<dbReference type="InterPro" id="IPR005824">
    <property type="entry name" value="KOW"/>
</dbReference>
<keyword evidence="3 5" id="KW-0687">Ribonucleoprotein</keyword>
<accession>A0A1G2KAI8</accession>
<dbReference type="Pfam" id="PF17136">
    <property type="entry name" value="ribosomal_L24"/>
    <property type="match status" value="1"/>
</dbReference>
<dbReference type="SUPFAM" id="SSF50104">
    <property type="entry name" value="Translation proteins SH3-like domain"/>
    <property type="match status" value="1"/>
</dbReference>
<dbReference type="Pfam" id="PF00467">
    <property type="entry name" value="KOW"/>
    <property type="match status" value="1"/>
</dbReference>
<dbReference type="AlphaFoldDB" id="A0A1G2KAI8"/>
<feature type="domain" description="KOW" evidence="7">
    <location>
        <begin position="2"/>
        <end position="29"/>
    </location>
</feature>
<reference evidence="8 9" key="1">
    <citation type="journal article" date="2016" name="Nat. Commun.">
        <title>Thousands of microbial genomes shed light on interconnected biogeochemical processes in an aquifer system.</title>
        <authorList>
            <person name="Anantharaman K."/>
            <person name="Brown C.T."/>
            <person name="Hug L.A."/>
            <person name="Sharon I."/>
            <person name="Castelle C.J."/>
            <person name="Probst A.J."/>
            <person name="Thomas B.C."/>
            <person name="Singh A."/>
            <person name="Wilkins M.J."/>
            <person name="Karaoz U."/>
            <person name="Brodie E.L."/>
            <person name="Williams K.H."/>
            <person name="Hubbard S.S."/>
            <person name="Banfield J.F."/>
        </authorList>
    </citation>
    <scope>NUCLEOTIDE SEQUENCE [LARGE SCALE GENOMIC DNA]</scope>
</reference>
<dbReference type="GO" id="GO:0005840">
    <property type="term" value="C:ribosome"/>
    <property type="evidence" value="ECO:0007669"/>
    <property type="project" value="UniProtKB-KW"/>
</dbReference>
<dbReference type="PANTHER" id="PTHR12903">
    <property type="entry name" value="MITOCHONDRIAL RIBOSOMAL PROTEIN L24"/>
    <property type="match status" value="1"/>
</dbReference>
<evidence type="ECO:0000256" key="4">
    <source>
        <dbReference type="ARBA" id="ARBA00035206"/>
    </source>
</evidence>
<keyword evidence="5" id="KW-0694">RNA-binding</keyword>
<organism evidence="8 9">
    <name type="scientific">Candidatus Sungbacteria bacterium RIFCSPHIGHO2_01_FULL_50_25</name>
    <dbReference type="NCBI Taxonomy" id="1802265"/>
    <lineage>
        <taxon>Bacteria</taxon>
        <taxon>Candidatus Sungiibacteriota</taxon>
    </lineage>
</organism>
<comment type="function">
    <text evidence="5">One of two assembly initiator proteins, it binds directly to the 5'-end of the 23S rRNA, where it nucleates assembly of the 50S subunit.</text>
</comment>
<comment type="function">
    <text evidence="5">One of the proteins that surrounds the polypeptide exit tunnel on the outside of the subunit.</text>
</comment>
<dbReference type="GO" id="GO:0003735">
    <property type="term" value="F:structural constituent of ribosome"/>
    <property type="evidence" value="ECO:0007669"/>
    <property type="project" value="InterPro"/>
</dbReference>
<proteinExistence type="inferred from homology"/>
<sequence>MKLKTGDKVKIIAGNDKGKEGKILEVFPLDGHIVVEGVNMKKKHTRAKRQGQKGERIEKPASFAASRAQIICGSCGAPTRVGYRVAGGEKVRICKKCKKDL</sequence>
<comment type="similarity">
    <text evidence="1 5 6">Belongs to the universal ribosomal protein uL24 family.</text>
</comment>
<evidence type="ECO:0000313" key="9">
    <source>
        <dbReference type="Proteomes" id="UP000178574"/>
    </source>
</evidence>
<comment type="caution">
    <text evidence="8">The sequence shown here is derived from an EMBL/GenBank/DDBJ whole genome shotgun (WGS) entry which is preliminary data.</text>
</comment>
<protein>
    <recommendedName>
        <fullName evidence="4 5">Large ribosomal subunit protein uL24</fullName>
    </recommendedName>
</protein>
<name>A0A1G2KAI8_9BACT</name>
<dbReference type="GO" id="GO:0019843">
    <property type="term" value="F:rRNA binding"/>
    <property type="evidence" value="ECO:0007669"/>
    <property type="project" value="UniProtKB-UniRule"/>
</dbReference>
<dbReference type="Proteomes" id="UP000178574">
    <property type="component" value="Unassembled WGS sequence"/>
</dbReference>
<comment type="subunit">
    <text evidence="5">Part of the 50S ribosomal subunit.</text>
</comment>
<evidence type="ECO:0000256" key="2">
    <source>
        <dbReference type="ARBA" id="ARBA00022980"/>
    </source>
</evidence>